<keyword evidence="1" id="KW-0812">Transmembrane</keyword>
<keyword evidence="1" id="KW-1133">Transmembrane helix</keyword>
<dbReference type="Proteomes" id="UP000728032">
    <property type="component" value="Unassembled WGS sequence"/>
</dbReference>
<evidence type="ECO:0000313" key="2">
    <source>
        <dbReference type="EMBL" id="CAD7668533.1"/>
    </source>
</evidence>
<protein>
    <submittedName>
        <fullName evidence="2">Uncharacterized protein</fullName>
    </submittedName>
</protein>
<feature type="transmembrane region" description="Helical" evidence="1">
    <location>
        <begin position="39"/>
        <end position="58"/>
    </location>
</feature>
<evidence type="ECO:0000256" key="1">
    <source>
        <dbReference type="SAM" id="Phobius"/>
    </source>
</evidence>
<dbReference type="EMBL" id="CAJPVJ010059270">
    <property type="protein sequence ID" value="CAG2183982.1"/>
    <property type="molecule type" value="Genomic_DNA"/>
</dbReference>
<dbReference type="InterPro" id="IPR008699">
    <property type="entry name" value="NDUFB8"/>
</dbReference>
<name>A0A7R9R370_9ACAR</name>
<dbReference type="PANTHER" id="PTHR12840:SF1">
    <property type="entry name" value="NADH DEHYDROGENASE [UBIQUINONE] 1 BETA SUBCOMPLEX SUBUNIT 8, MITOCHONDRIAL"/>
    <property type="match status" value="1"/>
</dbReference>
<keyword evidence="3" id="KW-1185">Reference proteome</keyword>
<feature type="non-terminal residue" evidence="2">
    <location>
        <position position="114"/>
    </location>
</feature>
<sequence>DPYEDFDYHYRRQNFGEPLHKDYEIYTSDRHNPNEVLRYTPLQMIAAFLGTFLFFYVCSITDSYFDLRNSWQVVCLVMHSFNCLNPNVDYLSFPQKPKQYPQPGVVHYTFEPLE</sequence>
<dbReference type="AlphaFoldDB" id="A0A7R9R370"/>
<dbReference type="EMBL" id="OC974095">
    <property type="protein sequence ID" value="CAD7668533.1"/>
    <property type="molecule type" value="Genomic_DNA"/>
</dbReference>
<dbReference type="PANTHER" id="PTHR12840">
    <property type="entry name" value="NADH-UBIQUINONE OXIDOREDUCTASE ASHI SUBUNIT"/>
    <property type="match status" value="1"/>
</dbReference>
<gene>
    <name evidence="2" type="ORF">ONB1V03_LOCUS23402</name>
</gene>
<evidence type="ECO:0000313" key="3">
    <source>
        <dbReference type="Proteomes" id="UP000728032"/>
    </source>
</evidence>
<organism evidence="2">
    <name type="scientific">Oppiella nova</name>
    <dbReference type="NCBI Taxonomy" id="334625"/>
    <lineage>
        <taxon>Eukaryota</taxon>
        <taxon>Metazoa</taxon>
        <taxon>Ecdysozoa</taxon>
        <taxon>Arthropoda</taxon>
        <taxon>Chelicerata</taxon>
        <taxon>Arachnida</taxon>
        <taxon>Acari</taxon>
        <taxon>Acariformes</taxon>
        <taxon>Sarcoptiformes</taxon>
        <taxon>Oribatida</taxon>
        <taxon>Brachypylina</taxon>
        <taxon>Oppioidea</taxon>
        <taxon>Oppiidae</taxon>
        <taxon>Oppiella</taxon>
    </lineage>
</organism>
<feature type="non-terminal residue" evidence="2">
    <location>
        <position position="1"/>
    </location>
</feature>
<dbReference type="OrthoDB" id="2014058at2759"/>
<accession>A0A7R9R370</accession>
<dbReference type="GO" id="GO:0005739">
    <property type="term" value="C:mitochondrion"/>
    <property type="evidence" value="ECO:0007669"/>
    <property type="project" value="InterPro"/>
</dbReference>
<dbReference type="Pfam" id="PF05821">
    <property type="entry name" value="NDUF_B8"/>
    <property type="match status" value="1"/>
</dbReference>
<reference evidence="2" key="1">
    <citation type="submission" date="2020-11" db="EMBL/GenBank/DDBJ databases">
        <authorList>
            <person name="Tran Van P."/>
        </authorList>
    </citation>
    <scope>NUCLEOTIDE SEQUENCE</scope>
</reference>
<proteinExistence type="predicted"/>
<keyword evidence="1" id="KW-0472">Membrane</keyword>